<keyword evidence="1" id="KW-1133">Transmembrane helix</keyword>
<dbReference type="RefSeq" id="WP_187551494.1">
    <property type="nucleotide sequence ID" value="NZ_BMZL01000002.1"/>
</dbReference>
<dbReference type="AlphaFoldDB" id="A0A7G9SM96"/>
<sequence>MLSWIRKWLYALAMLGGLIIAAWWAMQQTSSYTRLEALIQRHPVVADEVGQVSSIRLPFFGYGVDVTDGRMDPNFRVRVVGSKGEGVVRADFVDGAIADAILITPGGHAIPLVIPR</sequence>
<keyword evidence="1" id="KW-0812">Transmembrane</keyword>
<name>A0A7G9SM96_9GAMM</name>
<organism evidence="2 3">
    <name type="scientific">Thermomonas carbonis</name>
    <dbReference type="NCBI Taxonomy" id="1463158"/>
    <lineage>
        <taxon>Bacteria</taxon>
        <taxon>Pseudomonadati</taxon>
        <taxon>Pseudomonadota</taxon>
        <taxon>Gammaproteobacteria</taxon>
        <taxon>Lysobacterales</taxon>
        <taxon>Lysobacteraceae</taxon>
        <taxon>Thermomonas</taxon>
    </lineage>
</organism>
<accession>A0A7G9SM96</accession>
<reference evidence="2 3" key="1">
    <citation type="submission" date="2020-08" db="EMBL/GenBank/DDBJ databases">
        <title>Genome sequence of Thermomonas carbonis KCTC 42013T.</title>
        <authorList>
            <person name="Hyun D.-W."/>
            <person name="Bae J.-W."/>
        </authorList>
    </citation>
    <scope>NUCLEOTIDE SEQUENCE [LARGE SCALE GENOMIC DNA]</scope>
    <source>
        <strain evidence="2 3">KCTC 42013</strain>
    </source>
</reference>
<dbReference type="EMBL" id="CP060719">
    <property type="protein sequence ID" value="QNN68971.1"/>
    <property type="molecule type" value="Genomic_DNA"/>
</dbReference>
<dbReference type="Proteomes" id="UP000515804">
    <property type="component" value="Chromosome"/>
</dbReference>
<evidence type="ECO:0000256" key="1">
    <source>
        <dbReference type="SAM" id="Phobius"/>
    </source>
</evidence>
<evidence type="ECO:0000313" key="3">
    <source>
        <dbReference type="Proteomes" id="UP000515804"/>
    </source>
</evidence>
<gene>
    <name evidence="2" type="ORF">H9L16_09565</name>
</gene>
<keyword evidence="1" id="KW-0472">Membrane</keyword>
<proteinExistence type="predicted"/>
<dbReference type="KEGG" id="tcn:H9L16_09565"/>
<feature type="transmembrane region" description="Helical" evidence="1">
    <location>
        <begin position="7"/>
        <end position="26"/>
    </location>
</feature>
<protein>
    <submittedName>
        <fullName evidence="2">Uncharacterized protein</fullName>
    </submittedName>
</protein>
<keyword evidence="3" id="KW-1185">Reference proteome</keyword>
<evidence type="ECO:0000313" key="2">
    <source>
        <dbReference type="EMBL" id="QNN68971.1"/>
    </source>
</evidence>